<evidence type="ECO:0000313" key="1">
    <source>
        <dbReference type="EMBL" id="SDG88330.1"/>
    </source>
</evidence>
<dbReference type="Gene3D" id="3.40.50.2000">
    <property type="entry name" value="Glycogen Phosphorylase B"/>
    <property type="match status" value="1"/>
</dbReference>
<dbReference type="OrthoDB" id="764352at2"/>
<dbReference type="SUPFAM" id="SSF53756">
    <property type="entry name" value="UDP-Glycosyltransferase/glycogen phosphorylase"/>
    <property type="match status" value="1"/>
</dbReference>
<dbReference type="Proteomes" id="UP000199643">
    <property type="component" value="Unassembled WGS sequence"/>
</dbReference>
<protein>
    <submittedName>
        <fullName evidence="1">Uncharacterized protein</fullName>
    </submittedName>
</protein>
<reference evidence="2" key="1">
    <citation type="submission" date="2016-10" db="EMBL/GenBank/DDBJ databases">
        <authorList>
            <person name="Varghese N."/>
            <person name="Submissions S."/>
        </authorList>
    </citation>
    <scope>NUCLEOTIDE SEQUENCE [LARGE SCALE GENOMIC DNA]</scope>
    <source>
        <strain evidence="2">DSM 17933</strain>
    </source>
</reference>
<keyword evidence="2" id="KW-1185">Reference proteome</keyword>
<dbReference type="EMBL" id="FNCH01000012">
    <property type="protein sequence ID" value="SDG88330.1"/>
    <property type="molecule type" value="Genomic_DNA"/>
</dbReference>
<organism evidence="1 2">
    <name type="scientific">Pedobacter terrae</name>
    <dbReference type="NCBI Taxonomy" id="405671"/>
    <lineage>
        <taxon>Bacteria</taxon>
        <taxon>Pseudomonadati</taxon>
        <taxon>Bacteroidota</taxon>
        <taxon>Sphingobacteriia</taxon>
        <taxon>Sphingobacteriales</taxon>
        <taxon>Sphingobacteriaceae</taxon>
        <taxon>Pedobacter</taxon>
    </lineage>
</organism>
<accession>A0A1G7XX55</accession>
<gene>
    <name evidence="1" type="ORF">SAMN05421827_112108</name>
</gene>
<sequence length="130" mass="14645">MSKVLFLSDPSRADVSPILSMANEMITRGEQVTFFSSDEFKAPIEQIGADFKAYNQELNIFQGEKAVEDEEKPKSGLISALLEPMKFIDDILVQLRGLKFDYAVFSPAYPYANIITQLLDIPKTEQAVYN</sequence>
<dbReference type="RefSeq" id="WP_143009097.1">
    <property type="nucleotide sequence ID" value="NZ_FNCH01000012.1"/>
</dbReference>
<evidence type="ECO:0000313" key="2">
    <source>
        <dbReference type="Proteomes" id="UP000199643"/>
    </source>
</evidence>
<dbReference type="STRING" id="405671.SAMN05421827_112108"/>
<proteinExistence type="predicted"/>
<name>A0A1G7XX55_9SPHI</name>
<dbReference type="AlphaFoldDB" id="A0A1G7XX55"/>